<keyword evidence="6" id="KW-1185">Reference proteome</keyword>
<gene>
    <name evidence="7" type="primary">CEP83</name>
</gene>
<dbReference type="GO" id="GO:0051660">
    <property type="term" value="P:establishment of centrosome localization"/>
    <property type="evidence" value="ECO:0007669"/>
    <property type="project" value="TreeGrafter"/>
</dbReference>
<evidence type="ECO:0000256" key="1">
    <source>
        <dbReference type="ARBA" id="ARBA00004300"/>
    </source>
</evidence>
<dbReference type="Proteomes" id="UP000694856">
    <property type="component" value="Chromosome 12"/>
</dbReference>
<evidence type="ECO:0000313" key="6">
    <source>
        <dbReference type="Proteomes" id="UP000694856"/>
    </source>
</evidence>
<name>A0A8B6YB03_CAMFR</name>
<keyword evidence="4" id="KW-0206">Cytoskeleton</keyword>
<organism evidence="6 7">
    <name type="scientific">Camelus ferus</name>
    <name type="common">Wild bactrian camel</name>
    <name type="synonym">Camelus bactrianus ferus</name>
    <dbReference type="NCBI Taxonomy" id="419612"/>
    <lineage>
        <taxon>Eukaryota</taxon>
        <taxon>Metazoa</taxon>
        <taxon>Chordata</taxon>
        <taxon>Craniata</taxon>
        <taxon>Vertebrata</taxon>
        <taxon>Euteleostomi</taxon>
        <taxon>Mammalia</taxon>
        <taxon>Eutheria</taxon>
        <taxon>Laurasiatheria</taxon>
        <taxon>Artiodactyla</taxon>
        <taxon>Tylopoda</taxon>
        <taxon>Camelidae</taxon>
        <taxon>Camelus</taxon>
    </lineage>
</organism>
<dbReference type="GO" id="GO:0005813">
    <property type="term" value="C:centrosome"/>
    <property type="evidence" value="ECO:0007669"/>
    <property type="project" value="UniProtKB-SubCell"/>
</dbReference>
<dbReference type="GO" id="GO:0097539">
    <property type="term" value="C:ciliary transition fiber"/>
    <property type="evidence" value="ECO:0007669"/>
    <property type="project" value="TreeGrafter"/>
</dbReference>
<sequence length="700" mass="82894">MVVSSFTNMDTFPTIFPPSGDSGLTGSQSEFQKMLIDERLRCEHHKTNYQTLKTEHTRLQDEYIKLQNELKRLLNEKQTHQEKFQQLLEELRGELVEKTKVLEEMKLQVLTPQKLELLRAQIQQELETPMRERFRNLDEEVEKYRAGYNKLRYEHTFLKSEFEHQKEKFARILEEEKIKYESEIARLEKDKELHNQLFSVDPTRDSKQMEQLVREKVHLCQKLKGLQAEVEELRAEKENSGAQVESAQRIQVRQLAEMQTTVRSLEAEKQSAKLQAERLEKELQSSNEQNTTLISKLHKAEREINTLTSKVKELKHSSKLEVTDIKLEAARAKSELERERNKIQSELDGLQSDNEILKSAVEHHKVLLVEKDRELIRKVQAARDEGYQKLVVLQDEKLELESRLADLEKMKVEHDVWRQSERDQCEEKLRASQMAEESARRELQSIRLKLQQQIVDIENAEKEKIESSDLKKQISSLQIQVTSLTQSENELLNSNQILKEMVERLKQECRSLRSQAEKAQLEVEKTLEERQIQWMEEKHKLHERITDREEKYNQAKEKLQRAAIAQKKRKSLHENKLKRLQEKVEVLEAKREELETEYQVLNRQNVPFEEYTRLQKRLKDIQRRHNEFRSLILVPNLPPTASINPVSFQSSTVIPGMELSFPPHMQEEQHQRELSLLRKRLEELETTQRKQLEELGSPGE</sequence>
<protein>
    <submittedName>
        <fullName evidence="7">Centrosomal protein of 83 kDa</fullName>
    </submittedName>
</protein>
<proteinExistence type="predicted"/>
<evidence type="ECO:0000256" key="2">
    <source>
        <dbReference type="ARBA" id="ARBA00022490"/>
    </source>
</evidence>
<dbReference type="PANTHER" id="PTHR23170">
    <property type="entry name" value="NY-REN-58 ANTIGEN"/>
    <property type="match status" value="1"/>
</dbReference>
<dbReference type="InterPro" id="IPR052116">
    <property type="entry name" value="Centro_Cilium_Assembly"/>
</dbReference>
<dbReference type="RefSeq" id="XP_006179937.2">
    <property type="nucleotide sequence ID" value="XM_006179875.3"/>
</dbReference>
<evidence type="ECO:0000256" key="3">
    <source>
        <dbReference type="ARBA" id="ARBA00023054"/>
    </source>
</evidence>
<evidence type="ECO:0000256" key="5">
    <source>
        <dbReference type="SAM" id="Coils"/>
    </source>
</evidence>
<comment type="subcellular location">
    <subcellularLocation>
        <location evidence="1">Cytoplasm</location>
        <location evidence="1">Cytoskeleton</location>
        <location evidence="1">Microtubule organizing center</location>
        <location evidence="1">Centrosome</location>
    </subcellularLocation>
</comment>
<dbReference type="PANTHER" id="PTHR23170:SF2">
    <property type="entry name" value="CENTROSOMAL PROTEIN OF 83 KDA"/>
    <property type="match status" value="1"/>
</dbReference>
<feature type="coiled-coil region" evidence="5">
    <location>
        <begin position="42"/>
        <end position="108"/>
    </location>
</feature>
<dbReference type="GO" id="GO:0005794">
    <property type="term" value="C:Golgi apparatus"/>
    <property type="evidence" value="ECO:0007669"/>
    <property type="project" value="TreeGrafter"/>
</dbReference>
<dbReference type="GeneID" id="102519783"/>
<dbReference type="KEGG" id="cfr:102519783"/>
<evidence type="ECO:0000313" key="7">
    <source>
        <dbReference type="RefSeq" id="XP_006179937.2"/>
    </source>
</evidence>
<accession>A0A8B6YB03</accession>
<dbReference type="GO" id="GO:0005814">
    <property type="term" value="C:centriole"/>
    <property type="evidence" value="ECO:0007669"/>
    <property type="project" value="TreeGrafter"/>
</dbReference>
<keyword evidence="3 5" id="KW-0175">Coiled coil</keyword>
<keyword evidence="2" id="KW-0963">Cytoplasm</keyword>
<feature type="coiled-coil region" evidence="5">
    <location>
        <begin position="170"/>
        <end position="360"/>
    </location>
</feature>
<feature type="coiled-coil region" evidence="5">
    <location>
        <begin position="667"/>
        <end position="694"/>
    </location>
</feature>
<dbReference type="GO" id="GO:0060271">
    <property type="term" value="P:cilium assembly"/>
    <property type="evidence" value="ECO:0007669"/>
    <property type="project" value="TreeGrafter"/>
</dbReference>
<reference evidence="7" key="1">
    <citation type="submission" date="2025-08" db="UniProtKB">
        <authorList>
            <consortium name="RefSeq"/>
        </authorList>
    </citation>
    <scope>IDENTIFICATION</scope>
    <source>
        <tissue evidence="7">Ear skin</tissue>
    </source>
</reference>
<evidence type="ECO:0000256" key="4">
    <source>
        <dbReference type="ARBA" id="ARBA00023212"/>
    </source>
</evidence>
<feature type="coiled-coil region" evidence="5">
    <location>
        <begin position="390"/>
        <end position="631"/>
    </location>
</feature>
<dbReference type="AlphaFoldDB" id="A0A8B6YB03"/>
<dbReference type="CTD" id="51134"/>